<evidence type="ECO:0000256" key="1">
    <source>
        <dbReference type="SAM" id="MobiDB-lite"/>
    </source>
</evidence>
<name>A0A9P7W4H6_9AGAR</name>
<keyword evidence="3" id="KW-1185">Reference proteome</keyword>
<dbReference type="AlphaFoldDB" id="A0A9P7W4H6"/>
<feature type="compositionally biased region" description="Low complexity" evidence="1">
    <location>
        <begin position="106"/>
        <end position="126"/>
    </location>
</feature>
<dbReference type="GeneID" id="66101048"/>
<dbReference type="Proteomes" id="UP000812287">
    <property type="component" value="Unassembled WGS sequence"/>
</dbReference>
<dbReference type="RefSeq" id="XP_043045775.1">
    <property type="nucleotide sequence ID" value="XM_043178754.1"/>
</dbReference>
<proteinExistence type="predicted"/>
<comment type="caution">
    <text evidence="2">The sequence shown here is derived from an EMBL/GenBank/DDBJ whole genome shotgun (WGS) entry which is preliminary data.</text>
</comment>
<sequence length="392" mass="43123">MLGWRPSAGPALRCLKTQCIRLTSTEAAPNAVPDLSTRLLDRIGGGRQKRIVEDLDGIKIPSSTEIQMYSGPLSGRLMKIHAQKPAAPPATVDVPSNDAVTPPPASLASSASSSPSETPSAPTSLPGERFKDHYKSVDLDTLAGTSTTAVHIPTPQETARVNTHKKYVAGVNFDALFEQQQTSQYRRNKEPRQQKKDGSGQEKDEKQLSKTNARPVRAQRGNAPSRNSRPQRNNKPRRPRTDPGRRQNNGLEIVLSGDAEIDTHVKRVLESEEKAIPDREANVSFSYLPQLRGPAVDFALPQAEVLIGERKGPGMEDETKSVARPQVQLGSLFGRSHHRLKSNYKYRLPDDKVWATPVTQLPTVTHAQMVSGRQNTIRLDGQKELLEVVKSL</sequence>
<feature type="compositionally biased region" description="Low complexity" evidence="1">
    <location>
        <begin position="222"/>
        <end position="231"/>
    </location>
</feature>
<dbReference type="OrthoDB" id="2932827at2759"/>
<evidence type="ECO:0000313" key="3">
    <source>
        <dbReference type="Proteomes" id="UP000812287"/>
    </source>
</evidence>
<feature type="compositionally biased region" description="Basic and acidic residues" evidence="1">
    <location>
        <begin position="187"/>
        <end position="208"/>
    </location>
</feature>
<organism evidence="2 3">
    <name type="scientific">Guyanagaster necrorhizus</name>
    <dbReference type="NCBI Taxonomy" id="856835"/>
    <lineage>
        <taxon>Eukaryota</taxon>
        <taxon>Fungi</taxon>
        <taxon>Dikarya</taxon>
        <taxon>Basidiomycota</taxon>
        <taxon>Agaricomycotina</taxon>
        <taxon>Agaricomycetes</taxon>
        <taxon>Agaricomycetidae</taxon>
        <taxon>Agaricales</taxon>
        <taxon>Marasmiineae</taxon>
        <taxon>Physalacriaceae</taxon>
        <taxon>Guyanagaster</taxon>
    </lineage>
</organism>
<feature type="region of interest" description="Disordered" evidence="1">
    <location>
        <begin position="82"/>
        <end position="129"/>
    </location>
</feature>
<gene>
    <name evidence="2" type="ORF">BT62DRAFT_1071433</name>
</gene>
<reference evidence="2" key="1">
    <citation type="submission" date="2020-11" db="EMBL/GenBank/DDBJ databases">
        <title>Adaptations for nitrogen fixation in a non-lichenized fungal sporocarp promotes dispersal by wood-feeding termites.</title>
        <authorList>
            <consortium name="DOE Joint Genome Institute"/>
            <person name="Koch R.A."/>
            <person name="Yoon G."/>
            <person name="Arayal U."/>
            <person name="Lail K."/>
            <person name="Amirebrahimi M."/>
            <person name="Labutti K."/>
            <person name="Lipzen A."/>
            <person name="Riley R."/>
            <person name="Barry K."/>
            <person name="Henrissat B."/>
            <person name="Grigoriev I.V."/>
            <person name="Herr J.R."/>
            <person name="Aime M.C."/>
        </authorList>
    </citation>
    <scope>NUCLEOTIDE SEQUENCE</scope>
    <source>
        <strain evidence="2">MCA 3950</strain>
    </source>
</reference>
<evidence type="ECO:0000313" key="2">
    <source>
        <dbReference type="EMBL" id="KAG7452275.1"/>
    </source>
</evidence>
<feature type="region of interest" description="Disordered" evidence="1">
    <location>
        <begin position="180"/>
        <end position="255"/>
    </location>
</feature>
<accession>A0A9P7W4H6</accession>
<dbReference type="EMBL" id="MU250524">
    <property type="protein sequence ID" value="KAG7452275.1"/>
    <property type="molecule type" value="Genomic_DNA"/>
</dbReference>
<protein>
    <submittedName>
        <fullName evidence="2">Uncharacterized protein</fullName>
    </submittedName>
</protein>